<name>A0AA38IAQ5_9CUCU</name>
<dbReference type="Proteomes" id="UP001168821">
    <property type="component" value="Unassembled WGS sequence"/>
</dbReference>
<protein>
    <submittedName>
        <fullName evidence="1">Uncharacterized protein</fullName>
    </submittedName>
</protein>
<reference evidence="1" key="1">
    <citation type="journal article" date="2023" name="G3 (Bethesda)">
        <title>Whole genome assemblies of Zophobas morio and Tenebrio molitor.</title>
        <authorList>
            <person name="Kaur S."/>
            <person name="Stinson S.A."/>
            <person name="diCenzo G.C."/>
        </authorList>
    </citation>
    <scope>NUCLEOTIDE SEQUENCE</scope>
    <source>
        <strain evidence="1">QUZm001</strain>
    </source>
</reference>
<accession>A0AA38IAQ5</accession>
<evidence type="ECO:0000313" key="2">
    <source>
        <dbReference type="Proteomes" id="UP001168821"/>
    </source>
</evidence>
<sequence length="99" mass="11336">MSSEQFVVKLPVKGLRLGESPPRAVKQFLNLENRPDKDHKLKSADKEFMPEYRGLNHTELVPFNTLGSPNSYCLPHRTVFEQADYEKVLGFYAVVLLTN</sequence>
<gene>
    <name evidence="1" type="ORF">Zmor_013565</name>
</gene>
<dbReference type="AlphaFoldDB" id="A0AA38IAQ5"/>
<proteinExistence type="predicted"/>
<keyword evidence="2" id="KW-1185">Reference proteome</keyword>
<organism evidence="1 2">
    <name type="scientific">Zophobas morio</name>
    <dbReference type="NCBI Taxonomy" id="2755281"/>
    <lineage>
        <taxon>Eukaryota</taxon>
        <taxon>Metazoa</taxon>
        <taxon>Ecdysozoa</taxon>
        <taxon>Arthropoda</taxon>
        <taxon>Hexapoda</taxon>
        <taxon>Insecta</taxon>
        <taxon>Pterygota</taxon>
        <taxon>Neoptera</taxon>
        <taxon>Endopterygota</taxon>
        <taxon>Coleoptera</taxon>
        <taxon>Polyphaga</taxon>
        <taxon>Cucujiformia</taxon>
        <taxon>Tenebrionidae</taxon>
        <taxon>Zophobas</taxon>
    </lineage>
</organism>
<evidence type="ECO:0000313" key="1">
    <source>
        <dbReference type="EMBL" id="KAJ3654373.1"/>
    </source>
</evidence>
<comment type="caution">
    <text evidence="1">The sequence shown here is derived from an EMBL/GenBank/DDBJ whole genome shotgun (WGS) entry which is preliminary data.</text>
</comment>
<dbReference type="EMBL" id="JALNTZ010000004">
    <property type="protein sequence ID" value="KAJ3654373.1"/>
    <property type="molecule type" value="Genomic_DNA"/>
</dbReference>